<accession>A0A9E7FFA2</accession>
<dbReference type="Proteomes" id="UP001055439">
    <property type="component" value="Chromosome 4"/>
</dbReference>
<evidence type="ECO:0000313" key="1">
    <source>
        <dbReference type="EMBL" id="URD94445.1"/>
    </source>
</evidence>
<protein>
    <submittedName>
        <fullName evidence="1">Uncharacterized protein</fullName>
    </submittedName>
</protein>
<proteinExistence type="predicted"/>
<reference evidence="1" key="1">
    <citation type="submission" date="2022-05" db="EMBL/GenBank/DDBJ databases">
        <title>The Musa troglodytarum L. genome provides insights into the mechanism of non-climacteric behaviour and enrichment of carotenoids.</title>
        <authorList>
            <person name="Wang J."/>
        </authorList>
    </citation>
    <scope>NUCLEOTIDE SEQUENCE</scope>
    <source>
        <tissue evidence="1">Leaf</tissue>
    </source>
</reference>
<keyword evidence="2" id="KW-1185">Reference proteome</keyword>
<dbReference type="EMBL" id="CP097506">
    <property type="protein sequence ID" value="URD94445.1"/>
    <property type="molecule type" value="Genomic_DNA"/>
</dbReference>
<dbReference type="AlphaFoldDB" id="A0A9E7FFA2"/>
<organism evidence="1 2">
    <name type="scientific">Musa troglodytarum</name>
    <name type="common">fe'i banana</name>
    <dbReference type="NCBI Taxonomy" id="320322"/>
    <lineage>
        <taxon>Eukaryota</taxon>
        <taxon>Viridiplantae</taxon>
        <taxon>Streptophyta</taxon>
        <taxon>Embryophyta</taxon>
        <taxon>Tracheophyta</taxon>
        <taxon>Spermatophyta</taxon>
        <taxon>Magnoliopsida</taxon>
        <taxon>Liliopsida</taxon>
        <taxon>Zingiberales</taxon>
        <taxon>Musaceae</taxon>
        <taxon>Musa</taxon>
    </lineage>
</organism>
<evidence type="ECO:0000313" key="2">
    <source>
        <dbReference type="Proteomes" id="UP001055439"/>
    </source>
</evidence>
<sequence>MLLLSILPHSLNHGERLWMEVLSWNNNYKEFEKLKRLADISSTVLEETCKKELHDTCSVAWTSEVGQD</sequence>
<name>A0A9E7FFA2_9LILI</name>
<gene>
    <name evidence="1" type="ORF">MUK42_27100</name>
</gene>